<reference evidence="1" key="1">
    <citation type="submission" date="2020-08" db="EMBL/GenBank/DDBJ databases">
        <title>Genome public.</title>
        <authorList>
            <person name="Liu C."/>
            <person name="Sun Q."/>
        </authorList>
    </citation>
    <scope>NUCLEOTIDE SEQUENCE</scope>
    <source>
        <strain evidence="1">NSJ-28</strain>
    </source>
</reference>
<dbReference type="RefSeq" id="WP_147574599.1">
    <property type="nucleotide sequence ID" value="NZ_JACOPL010000019.1"/>
</dbReference>
<proteinExistence type="predicted"/>
<protein>
    <submittedName>
        <fullName evidence="1">Uncharacterized protein</fullName>
    </submittedName>
</protein>
<comment type="caution">
    <text evidence="1">The sequence shown here is derived from an EMBL/GenBank/DDBJ whole genome shotgun (WGS) entry which is preliminary data.</text>
</comment>
<accession>A0A923RWX6</accession>
<sequence>MLKLNMTDFIRSLDSLPESNENEPLFGTGYLTEHVALPFLFGKDISLYEIDWGAFQPEDAHDMYYRCGEADSLGGPVLQLYQPAVYTKPAPQPQIFYV</sequence>
<evidence type="ECO:0000313" key="2">
    <source>
        <dbReference type="Proteomes" id="UP000606499"/>
    </source>
</evidence>
<keyword evidence="2" id="KW-1185">Reference proteome</keyword>
<dbReference type="Proteomes" id="UP000606499">
    <property type="component" value="Unassembled WGS sequence"/>
</dbReference>
<organism evidence="1 2">
    <name type="scientific">Agathobaculum faecis</name>
    <dbReference type="NCBI Taxonomy" id="2763013"/>
    <lineage>
        <taxon>Bacteria</taxon>
        <taxon>Bacillati</taxon>
        <taxon>Bacillota</taxon>
        <taxon>Clostridia</taxon>
        <taxon>Eubacteriales</taxon>
        <taxon>Butyricicoccaceae</taxon>
        <taxon>Agathobaculum</taxon>
    </lineage>
</organism>
<gene>
    <name evidence="1" type="ORF">H8S45_14020</name>
</gene>
<evidence type="ECO:0000313" key="1">
    <source>
        <dbReference type="EMBL" id="MBC5726567.1"/>
    </source>
</evidence>
<dbReference type="AlphaFoldDB" id="A0A923RWX6"/>
<dbReference type="EMBL" id="JACOPL010000019">
    <property type="protein sequence ID" value="MBC5726567.1"/>
    <property type="molecule type" value="Genomic_DNA"/>
</dbReference>
<name>A0A923RWX6_9FIRM</name>